<dbReference type="SUPFAM" id="SSF56112">
    <property type="entry name" value="Protein kinase-like (PK-like)"/>
    <property type="match status" value="1"/>
</dbReference>
<dbReference type="InterPro" id="IPR032675">
    <property type="entry name" value="LRR_dom_sf"/>
</dbReference>
<comment type="subcellular location">
    <subcellularLocation>
        <location evidence="1">Cell membrane</location>
    </subcellularLocation>
    <subcellularLocation>
        <location evidence="2">Membrane</location>
        <topology evidence="2">Single-pass type I membrane protein</topology>
    </subcellularLocation>
</comment>
<organism evidence="16 17">
    <name type="scientific">Datura stramonium</name>
    <name type="common">Jimsonweed</name>
    <name type="synonym">Common thornapple</name>
    <dbReference type="NCBI Taxonomy" id="4076"/>
    <lineage>
        <taxon>Eukaryota</taxon>
        <taxon>Viridiplantae</taxon>
        <taxon>Streptophyta</taxon>
        <taxon>Embryophyta</taxon>
        <taxon>Tracheophyta</taxon>
        <taxon>Spermatophyta</taxon>
        <taxon>Magnoliopsida</taxon>
        <taxon>eudicotyledons</taxon>
        <taxon>Gunneridae</taxon>
        <taxon>Pentapetalae</taxon>
        <taxon>asterids</taxon>
        <taxon>lamiids</taxon>
        <taxon>Solanales</taxon>
        <taxon>Solanaceae</taxon>
        <taxon>Solanoideae</taxon>
        <taxon>Datureae</taxon>
        <taxon>Datura</taxon>
    </lineage>
</organism>
<dbReference type="PROSITE" id="PS00108">
    <property type="entry name" value="PROTEIN_KINASE_ST"/>
    <property type="match status" value="1"/>
</dbReference>
<dbReference type="Pfam" id="PF00560">
    <property type="entry name" value="LRR_1"/>
    <property type="match status" value="7"/>
</dbReference>
<keyword evidence="13" id="KW-0675">Receptor</keyword>
<evidence type="ECO:0000256" key="9">
    <source>
        <dbReference type="ARBA" id="ARBA00022777"/>
    </source>
</evidence>
<gene>
    <name evidence="16" type="ORF">HAX54_016031</name>
</gene>
<keyword evidence="11" id="KW-1133">Transmembrane helix</keyword>
<dbReference type="InterPro" id="IPR011009">
    <property type="entry name" value="Kinase-like_dom_sf"/>
</dbReference>
<dbReference type="Gene3D" id="1.10.510.10">
    <property type="entry name" value="Transferase(Phosphotransferase) domain 1"/>
    <property type="match status" value="1"/>
</dbReference>
<dbReference type="InterPro" id="IPR008271">
    <property type="entry name" value="Ser/Thr_kinase_AS"/>
</dbReference>
<keyword evidence="17" id="KW-1185">Reference proteome</keyword>
<evidence type="ECO:0000256" key="8">
    <source>
        <dbReference type="ARBA" id="ARBA00022741"/>
    </source>
</evidence>
<evidence type="ECO:0000256" key="4">
    <source>
        <dbReference type="ARBA" id="ARBA00022679"/>
    </source>
</evidence>
<evidence type="ECO:0000256" key="1">
    <source>
        <dbReference type="ARBA" id="ARBA00004236"/>
    </source>
</evidence>
<accession>A0ABS8RZJ1</accession>
<proteinExistence type="predicted"/>
<keyword evidence="10 14" id="KW-0067">ATP-binding</keyword>
<dbReference type="InterPro" id="IPR051716">
    <property type="entry name" value="Plant_RL_S/T_kinase"/>
</dbReference>
<evidence type="ECO:0000256" key="13">
    <source>
        <dbReference type="ARBA" id="ARBA00023170"/>
    </source>
</evidence>
<protein>
    <recommendedName>
        <fullName evidence="15">Protein kinase domain-containing protein</fullName>
    </recommendedName>
</protein>
<sequence>MAGAFGGGALSMAIIIANMYLQVTWIRLNNHQLDKCQSTLEDLPDSINFEDILRATEGWSDKYVIGKRHGTDSSPIIYRDLKSDNVMLDSAMEPKIGDFGIAKIVSDSDENSNKFHNSWTLGYIAPENAYSVQLTEKSDVYSYGVLLLELFCRKMPVDPCFEEGLDIVSWSFGLHSLKILFTFLAREAVFRGLSTIAPLIQNPPHTNGKGVTCYSNSTHIESLNFTDFLLSGTLDKAFPNLCRLPRLVSIDLTGNHFTGGIPTMLTNCKANLARLYSTTTDFQDPSHQRFSNQASLKLTSNNQLNGNSFHLRIFPDLPSSCSLSELYIYQNNFSGSLPITLGNCHNLTAFDASSANLEGVISPKNLNNLLLHNNMLSGSLPAEFGNCTSLVEISLVSNFISGEIPSELCNLQNLATVKAFNNQIQGPIPECIGRMSGVEELGECSGDIEKNENISYLNVRGNMLAGRIPAAFAYWTKLSTIDLSENMFSGPIPAEFGKLQNLEEFERNCIIFSIDKAYPGQQTLVPFQTLLSSSQKLVKLQLGDNMLEGPIPCSLSKLRQPNFALNLSMNNFSGHIPRCLSNLDNLEILDISSNNLSGKIPISWENYYAHPGSAQGNPGLCLSGMEAVIVAAIYLLVTDPAISLLNKHRLVKCQSGIEDLPDHIIFEDIVHATENGAKYVIGRGKHGTVYKMESVKSKSLAVKKVDLALESIQQK</sequence>
<dbReference type="PANTHER" id="PTHR48053:SF164">
    <property type="entry name" value="LEUCINE-RICH REPEAT-CONTAINING N-TERMINAL PLANT-TYPE DOMAIN-CONTAINING PROTEIN"/>
    <property type="match status" value="1"/>
</dbReference>
<dbReference type="SMART" id="SM00220">
    <property type="entry name" value="S_TKc"/>
    <property type="match status" value="1"/>
</dbReference>
<keyword evidence="6" id="KW-0732">Signal</keyword>
<dbReference type="Proteomes" id="UP000823775">
    <property type="component" value="Unassembled WGS sequence"/>
</dbReference>
<dbReference type="PROSITE" id="PS50011">
    <property type="entry name" value="PROTEIN_KINASE_DOM"/>
    <property type="match status" value="1"/>
</dbReference>
<name>A0ABS8RZJ1_DATST</name>
<evidence type="ECO:0000256" key="14">
    <source>
        <dbReference type="PROSITE-ProRule" id="PRU10141"/>
    </source>
</evidence>
<evidence type="ECO:0000256" key="7">
    <source>
        <dbReference type="ARBA" id="ARBA00022737"/>
    </source>
</evidence>
<keyword evidence="5" id="KW-0812">Transmembrane</keyword>
<dbReference type="InterPro" id="IPR001611">
    <property type="entry name" value="Leu-rich_rpt"/>
</dbReference>
<evidence type="ECO:0000313" key="17">
    <source>
        <dbReference type="Proteomes" id="UP000823775"/>
    </source>
</evidence>
<dbReference type="SUPFAM" id="SSF52047">
    <property type="entry name" value="RNI-like"/>
    <property type="match status" value="1"/>
</dbReference>
<evidence type="ECO:0000256" key="10">
    <source>
        <dbReference type="ARBA" id="ARBA00022840"/>
    </source>
</evidence>
<dbReference type="PROSITE" id="PS00107">
    <property type="entry name" value="PROTEIN_KINASE_ATP"/>
    <property type="match status" value="1"/>
</dbReference>
<keyword evidence="3" id="KW-0433">Leucine-rich repeat</keyword>
<dbReference type="EMBL" id="JACEIK010000203">
    <property type="protein sequence ID" value="MCD7452265.1"/>
    <property type="molecule type" value="Genomic_DNA"/>
</dbReference>
<keyword evidence="8 14" id="KW-0547">Nucleotide-binding</keyword>
<keyword evidence="9" id="KW-0418">Kinase</keyword>
<evidence type="ECO:0000256" key="11">
    <source>
        <dbReference type="ARBA" id="ARBA00022989"/>
    </source>
</evidence>
<evidence type="ECO:0000256" key="3">
    <source>
        <dbReference type="ARBA" id="ARBA00022614"/>
    </source>
</evidence>
<feature type="domain" description="Protein kinase" evidence="15">
    <location>
        <begin position="1"/>
        <end position="313"/>
    </location>
</feature>
<dbReference type="SUPFAM" id="SSF52058">
    <property type="entry name" value="L domain-like"/>
    <property type="match status" value="2"/>
</dbReference>
<evidence type="ECO:0000256" key="6">
    <source>
        <dbReference type="ARBA" id="ARBA00022729"/>
    </source>
</evidence>
<evidence type="ECO:0000313" key="16">
    <source>
        <dbReference type="EMBL" id="MCD7452265.1"/>
    </source>
</evidence>
<keyword evidence="4" id="KW-0808">Transferase</keyword>
<dbReference type="PANTHER" id="PTHR48053">
    <property type="entry name" value="LEUCINE RICH REPEAT FAMILY PROTEIN, EXPRESSED"/>
    <property type="match status" value="1"/>
</dbReference>
<dbReference type="Pfam" id="PF00069">
    <property type="entry name" value="Pkinase"/>
    <property type="match status" value="1"/>
</dbReference>
<evidence type="ECO:0000256" key="12">
    <source>
        <dbReference type="ARBA" id="ARBA00023136"/>
    </source>
</evidence>
<evidence type="ECO:0000256" key="5">
    <source>
        <dbReference type="ARBA" id="ARBA00022692"/>
    </source>
</evidence>
<keyword evidence="12" id="KW-0472">Membrane</keyword>
<evidence type="ECO:0000259" key="15">
    <source>
        <dbReference type="PROSITE" id="PS50011"/>
    </source>
</evidence>
<comment type="caution">
    <text evidence="16">The sequence shown here is derived from an EMBL/GenBank/DDBJ whole genome shotgun (WGS) entry which is preliminary data.</text>
</comment>
<keyword evidence="7" id="KW-0677">Repeat</keyword>
<dbReference type="InterPro" id="IPR000719">
    <property type="entry name" value="Prot_kinase_dom"/>
</dbReference>
<dbReference type="Gene3D" id="3.80.10.10">
    <property type="entry name" value="Ribonuclease Inhibitor"/>
    <property type="match status" value="2"/>
</dbReference>
<feature type="binding site" evidence="14">
    <location>
        <position position="704"/>
    </location>
    <ligand>
        <name>ATP</name>
        <dbReference type="ChEBI" id="CHEBI:30616"/>
    </ligand>
</feature>
<evidence type="ECO:0000256" key="2">
    <source>
        <dbReference type="ARBA" id="ARBA00004479"/>
    </source>
</evidence>
<reference evidence="16 17" key="1">
    <citation type="journal article" date="2021" name="BMC Genomics">
        <title>Datura genome reveals duplications of psychoactive alkaloid biosynthetic genes and high mutation rate following tissue culture.</title>
        <authorList>
            <person name="Rajewski A."/>
            <person name="Carter-House D."/>
            <person name="Stajich J."/>
            <person name="Litt A."/>
        </authorList>
    </citation>
    <scope>NUCLEOTIDE SEQUENCE [LARGE SCALE GENOMIC DNA]</scope>
    <source>
        <strain evidence="16">AR-01</strain>
    </source>
</reference>
<dbReference type="InterPro" id="IPR017441">
    <property type="entry name" value="Protein_kinase_ATP_BS"/>
</dbReference>